<feature type="transmembrane region" description="Helical" evidence="1">
    <location>
        <begin position="72"/>
        <end position="91"/>
    </location>
</feature>
<feature type="transmembrane region" description="Helical" evidence="1">
    <location>
        <begin position="103"/>
        <end position="128"/>
    </location>
</feature>
<evidence type="ECO:0000313" key="3">
    <source>
        <dbReference type="Proteomes" id="UP000176198"/>
    </source>
</evidence>
<keyword evidence="1" id="KW-1133">Transmembrane helix</keyword>
<dbReference type="EMBL" id="MGFJ01000005">
    <property type="protein sequence ID" value="OGM03145.1"/>
    <property type="molecule type" value="Genomic_DNA"/>
</dbReference>
<evidence type="ECO:0000256" key="1">
    <source>
        <dbReference type="SAM" id="Phobius"/>
    </source>
</evidence>
<gene>
    <name evidence="2" type="ORF">A2115_01355</name>
</gene>
<accession>A0A1F7WMB3</accession>
<dbReference type="AlphaFoldDB" id="A0A1F7WMB3"/>
<sequence length="130" mass="13478">MVIINRIQRARNPAKEAVMGGNFDVFSGGGEYLGTLTPPGGGSALGCLVVIPLFAVAGLYLATALYPPISPFSLIFVGVLGLLCGLVWALVPGERKKGGSLIVVLLSALAVVTGMAMIGLFFLVYVLVNR</sequence>
<keyword evidence="1" id="KW-0812">Transmembrane</keyword>
<comment type="caution">
    <text evidence="2">The sequence shown here is derived from an EMBL/GenBank/DDBJ whole genome shotgun (WGS) entry which is preliminary data.</text>
</comment>
<protein>
    <submittedName>
        <fullName evidence="2">Uncharacterized protein</fullName>
    </submittedName>
</protein>
<organism evidence="2 3">
    <name type="scientific">Candidatus Woesebacteria bacterium GWA1_41_8</name>
    <dbReference type="NCBI Taxonomy" id="1802471"/>
    <lineage>
        <taxon>Bacteria</taxon>
        <taxon>Candidatus Woeseibacteriota</taxon>
    </lineage>
</organism>
<name>A0A1F7WMB3_9BACT</name>
<proteinExistence type="predicted"/>
<dbReference type="Proteomes" id="UP000176198">
    <property type="component" value="Unassembled WGS sequence"/>
</dbReference>
<keyword evidence="1" id="KW-0472">Membrane</keyword>
<reference evidence="2 3" key="1">
    <citation type="journal article" date="2016" name="Nat. Commun.">
        <title>Thousands of microbial genomes shed light on interconnected biogeochemical processes in an aquifer system.</title>
        <authorList>
            <person name="Anantharaman K."/>
            <person name="Brown C.T."/>
            <person name="Hug L.A."/>
            <person name="Sharon I."/>
            <person name="Castelle C.J."/>
            <person name="Probst A.J."/>
            <person name="Thomas B.C."/>
            <person name="Singh A."/>
            <person name="Wilkins M.J."/>
            <person name="Karaoz U."/>
            <person name="Brodie E.L."/>
            <person name="Williams K.H."/>
            <person name="Hubbard S.S."/>
            <person name="Banfield J.F."/>
        </authorList>
    </citation>
    <scope>NUCLEOTIDE SEQUENCE [LARGE SCALE GENOMIC DNA]</scope>
</reference>
<feature type="transmembrane region" description="Helical" evidence="1">
    <location>
        <begin position="45"/>
        <end position="66"/>
    </location>
</feature>
<evidence type="ECO:0000313" key="2">
    <source>
        <dbReference type="EMBL" id="OGM03145.1"/>
    </source>
</evidence>